<name>A0A8E0KJT3_9CAUL</name>
<feature type="chain" id="PRO_5034115251" description="TraB/GumN family protein" evidence="1">
    <location>
        <begin position="25"/>
        <end position="310"/>
    </location>
</feature>
<comment type="caution">
    <text evidence="2">The sequence shown here is derived from an EMBL/GenBank/DDBJ whole genome shotgun (WGS) entry which is preliminary data.</text>
</comment>
<dbReference type="InterPro" id="IPR002816">
    <property type="entry name" value="TraB/PrgY/GumN_fam"/>
</dbReference>
<evidence type="ECO:0008006" key="4">
    <source>
        <dbReference type="Google" id="ProtNLM"/>
    </source>
</evidence>
<evidence type="ECO:0000256" key="1">
    <source>
        <dbReference type="SAM" id="SignalP"/>
    </source>
</evidence>
<dbReference type="Pfam" id="PF01963">
    <property type="entry name" value="TraB_PrgY_gumN"/>
    <property type="match status" value="1"/>
</dbReference>
<dbReference type="PANTHER" id="PTHR40590">
    <property type="entry name" value="CYTOPLASMIC PROTEIN-RELATED"/>
    <property type="match status" value="1"/>
</dbReference>
<evidence type="ECO:0000313" key="2">
    <source>
        <dbReference type="EMBL" id="GAD58399.1"/>
    </source>
</evidence>
<accession>A0A8E0KJT3</accession>
<dbReference type="CDD" id="cd14789">
    <property type="entry name" value="Tiki"/>
    <property type="match status" value="1"/>
</dbReference>
<gene>
    <name evidence="2" type="ORF">MBEBAB_0649</name>
</gene>
<dbReference type="InterPro" id="IPR047111">
    <property type="entry name" value="YbaP-like"/>
</dbReference>
<dbReference type="OrthoDB" id="9806326at2"/>
<feature type="signal peptide" evidence="1">
    <location>
        <begin position="1"/>
        <end position="24"/>
    </location>
</feature>
<dbReference type="EMBL" id="BATC01000007">
    <property type="protein sequence ID" value="GAD58399.1"/>
    <property type="molecule type" value="Genomic_DNA"/>
</dbReference>
<keyword evidence="3" id="KW-1185">Reference proteome</keyword>
<dbReference type="PANTHER" id="PTHR40590:SF1">
    <property type="entry name" value="CYTOPLASMIC PROTEIN"/>
    <property type="match status" value="1"/>
</dbReference>
<sequence length="310" mass="32644">MSAACRLALAATLTIGLFQSPVGAVPAQTPAPREASSPIQASAPNPALWVVRDADSTLYLFGTVHFLRPTTEWESSRVTEAFDSAGLLVLEVADPNDQAALLPLIQRHGLAPDTPLSSLLTAEELATLDAAARTIGASAAALDGLRPWLAGVTLSASSLVRAGYDPGSGADLILRARAEAAGTPIAGLETPEDQIRMLAGFPEAGQLTFLRRTLAEFDNALTIPDQLVEAWATGDVEAIQALAVTPMRLESELIYQTVLVERNLRWTDRIETLLEGSGTTFIAVGVLHLVGDDSVPAILRSRGVDVVIAP</sequence>
<keyword evidence="1" id="KW-0732">Signal</keyword>
<organism evidence="2 3">
    <name type="scientific">Brevundimonas abyssalis TAR-001</name>
    <dbReference type="NCBI Taxonomy" id="1391729"/>
    <lineage>
        <taxon>Bacteria</taxon>
        <taxon>Pseudomonadati</taxon>
        <taxon>Pseudomonadota</taxon>
        <taxon>Alphaproteobacteria</taxon>
        <taxon>Caulobacterales</taxon>
        <taxon>Caulobacteraceae</taxon>
        <taxon>Brevundimonas</taxon>
    </lineage>
</organism>
<dbReference type="AlphaFoldDB" id="A0A8E0KJT3"/>
<proteinExistence type="predicted"/>
<reference evidence="3" key="1">
    <citation type="journal article" date="2013" name="Genome Announc.">
        <title>Draft Genome Sequence of the Dimorphic Prosthecate Bacterium Brevundimonas abyssalis TAR-001T.</title>
        <authorList>
            <person name="Tsubouchi T."/>
            <person name="Nishi S."/>
            <person name="Usui K."/>
            <person name="Shimane Y."/>
            <person name="Takaki Y."/>
            <person name="Maruyama T."/>
            <person name="Hatada Y."/>
        </authorList>
    </citation>
    <scope>NUCLEOTIDE SEQUENCE [LARGE SCALE GENOMIC DNA]</scope>
    <source>
        <strain evidence="3">TAR-001</strain>
    </source>
</reference>
<evidence type="ECO:0000313" key="3">
    <source>
        <dbReference type="Proteomes" id="UP000016569"/>
    </source>
</evidence>
<protein>
    <recommendedName>
        <fullName evidence="4">TraB/GumN family protein</fullName>
    </recommendedName>
</protein>
<dbReference type="Proteomes" id="UP000016569">
    <property type="component" value="Unassembled WGS sequence"/>
</dbReference>